<gene>
    <name evidence="6" type="ORF">J2W69_002955</name>
</gene>
<protein>
    <submittedName>
        <fullName evidence="6">DNA-binding transcriptional LysR family regulator</fullName>
    </submittedName>
</protein>
<dbReference type="PANTHER" id="PTHR30537:SF5">
    <property type="entry name" value="HTH-TYPE TRANSCRIPTIONAL ACTIVATOR TTDR-RELATED"/>
    <property type="match status" value="1"/>
</dbReference>
<dbReference type="Pfam" id="PF03466">
    <property type="entry name" value="LysR_substrate"/>
    <property type="match status" value="1"/>
</dbReference>
<dbReference type="EMBL" id="JAVDWR010000011">
    <property type="protein sequence ID" value="MDR7121998.1"/>
    <property type="molecule type" value="Genomic_DNA"/>
</dbReference>
<sequence length="333" mass="37449">MQQKLKELAAILKSGNDMQEKFKYGGWTMDKLRALNVYKRVVELGSFKAAAEDLNLSKAAISKNIHELEDYLQSPLINRTTRKLHVTEQGQLYYQQVCHVLDSLKLADLSVMEATQSLRGSLKISVPMSLGIVEINPMVCAFMAQHPGLSIELVMNDHYIDLVEQGVDIAIRGGAVLADSSFRCRKLTELKRVLCASPEYLKRSGPLLSPDDLSAHNCLIYSFSSSARRWSFKKQGQLSEIELPFGHYVVNNSLALAQTVKLGLGIALLPEYFVKQELAKGELLEVLPEWKAEDHTLYLIYPYHKEQSQKIRTFIDFMVQHFSPDGAANSLTS</sequence>
<dbReference type="InterPro" id="IPR000847">
    <property type="entry name" value="LysR_HTH_N"/>
</dbReference>
<keyword evidence="2" id="KW-0805">Transcription regulation</keyword>
<dbReference type="PROSITE" id="PS50931">
    <property type="entry name" value="HTH_LYSR"/>
    <property type="match status" value="1"/>
</dbReference>
<dbReference type="SUPFAM" id="SSF46785">
    <property type="entry name" value="Winged helix' DNA-binding domain"/>
    <property type="match status" value="1"/>
</dbReference>
<comment type="similarity">
    <text evidence="1">Belongs to the LysR transcriptional regulatory family.</text>
</comment>
<reference evidence="6 7" key="1">
    <citation type="submission" date="2023-07" db="EMBL/GenBank/DDBJ databases">
        <title>Sorghum-associated microbial communities from plants grown in Nebraska, USA.</title>
        <authorList>
            <person name="Schachtman D."/>
        </authorList>
    </citation>
    <scope>NUCLEOTIDE SEQUENCE [LARGE SCALE GENOMIC DNA]</scope>
    <source>
        <strain evidence="6 7">4138</strain>
    </source>
</reference>
<dbReference type="SUPFAM" id="SSF53850">
    <property type="entry name" value="Periplasmic binding protein-like II"/>
    <property type="match status" value="1"/>
</dbReference>
<dbReference type="CDD" id="cd08422">
    <property type="entry name" value="PBP2_CrgA_like"/>
    <property type="match status" value="1"/>
</dbReference>
<evidence type="ECO:0000256" key="1">
    <source>
        <dbReference type="ARBA" id="ARBA00009437"/>
    </source>
</evidence>
<dbReference type="InterPro" id="IPR036388">
    <property type="entry name" value="WH-like_DNA-bd_sf"/>
</dbReference>
<dbReference type="Proteomes" id="UP001257909">
    <property type="component" value="Unassembled WGS sequence"/>
</dbReference>
<accession>A0ABU1W2M3</accession>
<evidence type="ECO:0000259" key="5">
    <source>
        <dbReference type="PROSITE" id="PS50931"/>
    </source>
</evidence>
<dbReference type="PANTHER" id="PTHR30537">
    <property type="entry name" value="HTH-TYPE TRANSCRIPTIONAL REGULATOR"/>
    <property type="match status" value="1"/>
</dbReference>
<evidence type="ECO:0000313" key="7">
    <source>
        <dbReference type="Proteomes" id="UP001257909"/>
    </source>
</evidence>
<dbReference type="InterPro" id="IPR036390">
    <property type="entry name" value="WH_DNA-bd_sf"/>
</dbReference>
<evidence type="ECO:0000256" key="3">
    <source>
        <dbReference type="ARBA" id="ARBA00023125"/>
    </source>
</evidence>
<dbReference type="Gene3D" id="3.40.190.290">
    <property type="match status" value="1"/>
</dbReference>
<dbReference type="Gene3D" id="1.10.10.10">
    <property type="entry name" value="Winged helix-like DNA-binding domain superfamily/Winged helix DNA-binding domain"/>
    <property type="match status" value="1"/>
</dbReference>
<keyword evidence="3 6" id="KW-0238">DNA-binding</keyword>
<dbReference type="RefSeq" id="WP_310279807.1">
    <property type="nucleotide sequence ID" value="NZ_JAVDWR010000011.1"/>
</dbReference>
<dbReference type="Pfam" id="PF00126">
    <property type="entry name" value="HTH_1"/>
    <property type="match status" value="1"/>
</dbReference>
<comment type="caution">
    <text evidence="6">The sequence shown here is derived from an EMBL/GenBank/DDBJ whole genome shotgun (WGS) entry which is preliminary data.</text>
</comment>
<evidence type="ECO:0000313" key="6">
    <source>
        <dbReference type="EMBL" id="MDR7121998.1"/>
    </source>
</evidence>
<feature type="domain" description="HTH lysR-type" evidence="5">
    <location>
        <begin position="30"/>
        <end position="87"/>
    </location>
</feature>
<keyword evidence="7" id="KW-1185">Reference proteome</keyword>
<name>A0ABU1W2M3_9GAMM</name>
<keyword evidence="4" id="KW-0804">Transcription</keyword>
<evidence type="ECO:0000256" key="2">
    <source>
        <dbReference type="ARBA" id="ARBA00023015"/>
    </source>
</evidence>
<evidence type="ECO:0000256" key="4">
    <source>
        <dbReference type="ARBA" id="ARBA00023163"/>
    </source>
</evidence>
<dbReference type="InterPro" id="IPR005119">
    <property type="entry name" value="LysR_subst-bd"/>
</dbReference>
<proteinExistence type="inferred from homology"/>
<dbReference type="InterPro" id="IPR058163">
    <property type="entry name" value="LysR-type_TF_proteobact-type"/>
</dbReference>
<dbReference type="GO" id="GO:0003677">
    <property type="term" value="F:DNA binding"/>
    <property type="evidence" value="ECO:0007669"/>
    <property type="project" value="UniProtKB-KW"/>
</dbReference>
<organism evidence="6 7">
    <name type="scientific">Rheinheimera soli</name>
    <dbReference type="NCBI Taxonomy" id="443616"/>
    <lineage>
        <taxon>Bacteria</taxon>
        <taxon>Pseudomonadati</taxon>
        <taxon>Pseudomonadota</taxon>
        <taxon>Gammaproteobacteria</taxon>
        <taxon>Chromatiales</taxon>
        <taxon>Chromatiaceae</taxon>
        <taxon>Rheinheimera</taxon>
    </lineage>
</organism>